<comment type="caution">
    <text evidence="1">The sequence shown here is derived from an EMBL/GenBank/DDBJ whole genome shotgun (WGS) entry which is preliminary data.</text>
</comment>
<protein>
    <recommendedName>
        <fullName evidence="3">Co-chaperone DjlA N-terminal domain-containing protein</fullName>
    </recommendedName>
</protein>
<evidence type="ECO:0000313" key="2">
    <source>
        <dbReference type="Proteomes" id="UP000653477"/>
    </source>
</evidence>
<name>A0ABQ2H5L2_9PORP</name>
<dbReference type="EMBL" id="BMPU01000001">
    <property type="protein sequence ID" value="GGM45203.1"/>
    <property type="molecule type" value="Genomic_DNA"/>
</dbReference>
<organism evidence="1 2">
    <name type="scientific">Porphyromonas pasteri</name>
    <dbReference type="NCBI Taxonomy" id="1583331"/>
    <lineage>
        <taxon>Bacteria</taxon>
        <taxon>Pseudomonadati</taxon>
        <taxon>Bacteroidota</taxon>
        <taxon>Bacteroidia</taxon>
        <taxon>Bacteroidales</taxon>
        <taxon>Porphyromonadaceae</taxon>
        <taxon>Porphyromonas</taxon>
    </lineage>
</organism>
<dbReference type="Gene3D" id="1.10.3680.10">
    <property type="entry name" value="TerB-like"/>
    <property type="match status" value="1"/>
</dbReference>
<gene>
    <name evidence="1" type="ORF">GCM10007088_00090</name>
</gene>
<keyword evidence="2" id="KW-1185">Reference proteome</keyword>
<sequence length="138" mass="14972">MKTDIKVTARLMASILVAGGEYGEQEQAIVLEVAEALQYNEDDFFSAVEAALDEVEELDEDKLNTTIKEQAALVADEEIGLVFESALELSLADRVLTISEAEMLHAIAEALGISAPMATLLIADMLKEEDDIEIDLGE</sequence>
<evidence type="ECO:0000313" key="1">
    <source>
        <dbReference type="EMBL" id="GGM45203.1"/>
    </source>
</evidence>
<reference evidence="2" key="1">
    <citation type="journal article" date="2019" name="Int. J. Syst. Evol. Microbiol.">
        <title>The Global Catalogue of Microorganisms (GCM) 10K type strain sequencing project: providing services to taxonomists for standard genome sequencing and annotation.</title>
        <authorList>
            <consortium name="The Broad Institute Genomics Platform"/>
            <consortium name="The Broad Institute Genome Sequencing Center for Infectious Disease"/>
            <person name="Wu L."/>
            <person name="Ma J."/>
        </authorList>
    </citation>
    <scope>NUCLEOTIDE SEQUENCE [LARGE SCALE GENOMIC DNA]</scope>
    <source>
        <strain evidence="2">JCM 30531</strain>
    </source>
</reference>
<dbReference type="SUPFAM" id="SSF158682">
    <property type="entry name" value="TerB-like"/>
    <property type="match status" value="1"/>
</dbReference>
<accession>A0ABQ2H5L2</accession>
<proteinExistence type="predicted"/>
<evidence type="ECO:0008006" key="3">
    <source>
        <dbReference type="Google" id="ProtNLM"/>
    </source>
</evidence>
<dbReference type="RefSeq" id="WP_188807017.1">
    <property type="nucleotide sequence ID" value="NZ_BMPU01000001.1"/>
</dbReference>
<dbReference type="Proteomes" id="UP000653477">
    <property type="component" value="Unassembled WGS sequence"/>
</dbReference>
<dbReference type="InterPro" id="IPR029024">
    <property type="entry name" value="TerB-like"/>
</dbReference>